<name>A0A154QEN0_9GAMM</name>
<dbReference type="EMBL" id="LVJS01000054">
    <property type="protein sequence ID" value="KZC22649.1"/>
    <property type="molecule type" value="Genomic_DNA"/>
</dbReference>
<reference evidence="1 2" key="1">
    <citation type="journal article" date="2016" name="MBio">
        <title>Lateral Gene Transfer in a Heavy Metal-Contaminated-Groundwater Microbial Community.</title>
        <authorList>
            <person name="Hemme C.L."/>
            <person name="Green S.J."/>
            <person name="Rishishwar L."/>
            <person name="Prakash O."/>
            <person name="Pettenato A."/>
            <person name="Chakraborty R."/>
            <person name="Deutschbauer A.M."/>
            <person name="Van Nostrand J.D."/>
            <person name="Wu L."/>
            <person name="He Z."/>
            <person name="Jordan I.K."/>
            <person name="Hazen T.C."/>
            <person name="Arkin A.P."/>
            <person name="Kostka J.E."/>
            <person name="Zhou J."/>
        </authorList>
    </citation>
    <scope>NUCLEOTIDE SEQUENCE [LARGE SCALE GENOMIC DNA]</scope>
    <source>
        <strain evidence="1 2">FW104-T7</strain>
    </source>
</reference>
<proteinExistence type="predicted"/>
<organism evidence="1 2">
    <name type="scientific">Rhodanobacter thiooxydans</name>
    <dbReference type="NCBI Taxonomy" id="416169"/>
    <lineage>
        <taxon>Bacteria</taxon>
        <taxon>Pseudomonadati</taxon>
        <taxon>Pseudomonadota</taxon>
        <taxon>Gammaproteobacteria</taxon>
        <taxon>Lysobacterales</taxon>
        <taxon>Rhodanobacteraceae</taxon>
        <taxon>Rhodanobacter</taxon>
    </lineage>
</organism>
<evidence type="ECO:0000313" key="1">
    <source>
        <dbReference type="EMBL" id="KZC22649.1"/>
    </source>
</evidence>
<keyword evidence="2" id="KW-1185">Reference proteome</keyword>
<evidence type="ECO:0008006" key="3">
    <source>
        <dbReference type="Google" id="ProtNLM"/>
    </source>
</evidence>
<protein>
    <recommendedName>
        <fullName evidence="3">Cellulose biosynthesis protein BcsS</fullName>
    </recommendedName>
</protein>
<sequence>MQANRSFPRRTRRVIPAGLGLALIAGAGLVHADDFIVYSPHVIATQTEFELRGYGYSDGRADINGERAAELSIAHAFTSWWKPELYVAEYEKEPGGRGKLVGYEFENTFQFTEPGRYWADFGLLASYGHPKGSGPGELEFGPLIEKTAGRFDHRVNLIWERQIGGGASHHTEFRYSYAGTYALTPAFRPGIEAYGRPDDDSYQAGPVVTGEWHVPGTRGNVEYRVGLLLGINSAAPQRTLLAQVEYEFF</sequence>
<dbReference type="AlphaFoldDB" id="A0A154QEN0"/>
<dbReference type="RefSeq" id="WP_008436278.1">
    <property type="nucleotide sequence ID" value="NZ_LVJS01000054.1"/>
</dbReference>
<dbReference type="Proteomes" id="UP000076131">
    <property type="component" value="Unassembled WGS sequence"/>
</dbReference>
<dbReference type="STRING" id="416169.RHOFW104T7_17720"/>
<accession>A0A154QEN0</accession>
<evidence type="ECO:0000313" key="2">
    <source>
        <dbReference type="Proteomes" id="UP000076131"/>
    </source>
</evidence>
<comment type="caution">
    <text evidence="1">The sequence shown here is derived from an EMBL/GenBank/DDBJ whole genome shotgun (WGS) entry which is preliminary data.</text>
</comment>
<dbReference type="eggNOG" id="ENOG5030ZVZ">
    <property type="taxonomic scope" value="Bacteria"/>
</dbReference>
<gene>
    <name evidence="1" type="ORF">RHOFW104T7_17720</name>
</gene>